<dbReference type="UniPathway" id="UPA00031">
    <property type="reaction ID" value="UER00012"/>
</dbReference>
<dbReference type="Gene3D" id="3.90.1150.10">
    <property type="entry name" value="Aspartate Aminotransferase, domain 1"/>
    <property type="match status" value="1"/>
</dbReference>
<dbReference type="PANTHER" id="PTHR43643">
    <property type="entry name" value="HISTIDINOL-PHOSPHATE AMINOTRANSFERASE 2"/>
    <property type="match status" value="1"/>
</dbReference>
<evidence type="ECO:0000259" key="10">
    <source>
        <dbReference type="Pfam" id="PF00155"/>
    </source>
</evidence>
<dbReference type="CDD" id="cd00609">
    <property type="entry name" value="AAT_like"/>
    <property type="match status" value="1"/>
</dbReference>
<keyword evidence="5 9" id="KW-0032">Aminotransferase</keyword>
<dbReference type="GO" id="GO:0000105">
    <property type="term" value="P:L-histidine biosynthetic process"/>
    <property type="evidence" value="ECO:0007669"/>
    <property type="project" value="UniProtKB-UniRule"/>
</dbReference>
<name>A0A2G4YPV7_9PROT</name>
<dbReference type="InterPro" id="IPR005861">
    <property type="entry name" value="HisP_aminotrans"/>
</dbReference>
<dbReference type="HAMAP" id="MF_01023">
    <property type="entry name" value="HisC_aminotrans_2"/>
    <property type="match status" value="1"/>
</dbReference>
<keyword evidence="9" id="KW-0028">Amino-acid biosynthesis</keyword>
<dbReference type="InterPro" id="IPR015424">
    <property type="entry name" value="PyrdxlP-dep_Trfase"/>
</dbReference>
<dbReference type="OrthoDB" id="9809616at2"/>
<evidence type="ECO:0000256" key="7">
    <source>
        <dbReference type="ARBA" id="ARBA00022898"/>
    </source>
</evidence>
<evidence type="ECO:0000256" key="2">
    <source>
        <dbReference type="ARBA" id="ARBA00005011"/>
    </source>
</evidence>
<comment type="caution">
    <text evidence="11">The sequence shown here is derived from an EMBL/GenBank/DDBJ whole genome shotgun (WGS) entry which is preliminary data.</text>
</comment>
<dbReference type="AlphaFoldDB" id="A0A2G4YPV7"/>
<comment type="subunit">
    <text evidence="4 9">Homodimer.</text>
</comment>
<evidence type="ECO:0000256" key="1">
    <source>
        <dbReference type="ARBA" id="ARBA00001933"/>
    </source>
</evidence>
<evidence type="ECO:0000256" key="3">
    <source>
        <dbReference type="ARBA" id="ARBA00007970"/>
    </source>
</evidence>
<reference evidence="11 12" key="1">
    <citation type="submission" date="2017-10" db="EMBL/GenBank/DDBJ databases">
        <title>Frigbacter circumglobatus gen. nov. sp. nov., isolated from sediment cultured in situ.</title>
        <authorList>
            <person name="Zhao Z."/>
        </authorList>
    </citation>
    <scope>NUCLEOTIDE SEQUENCE [LARGE SCALE GENOMIC DNA]</scope>
    <source>
        <strain evidence="11 12">ZYL</strain>
    </source>
</reference>
<dbReference type="Gene3D" id="3.40.640.10">
    <property type="entry name" value="Type I PLP-dependent aspartate aminotransferase-like (Major domain)"/>
    <property type="match status" value="1"/>
</dbReference>
<proteinExistence type="inferred from homology"/>
<dbReference type="PANTHER" id="PTHR43643:SF3">
    <property type="entry name" value="HISTIDINOL-PHOSPHATE AMINOTRANSFERASE"/>
    <property type="match status" value="1"/>
</dbReference>
<dbReference type="GO" id="GO:0030170">
    <property type="term" value="F:pyridoxal phosphate binding"/>
    <property type="evidence" value="ECO:0007669"/>
    <property type="project" value="InterPro"/>
</dbReference>
<keyword evidence="6 9" id="KW-0808">Transferase</keyword>
<dbReference type="NCBIfam" id="TIGR01141">
    <property type="entry name" value="hisC"/>
    <property type="match status" value="1"/>
</dbReference>
<evidence type="ECO:0000256" key="8">
    <source>
        <dbReference type="ARBA" id="ARBA00047481"/>
    </source>
</evidence>
<comment type="cofactor">
    <cofactor evidence="1 9">
        <name>pyridoxal 5'-phosphate</name>
        <dbReference type="ChEBI" id="CHEBI:597326"/>
    </cofactor>
</comment>
<feature type="domain" description="Aminotransferase class I/classII large" evidence="10">
    <location>
        <begin position="28"/>
        <end position="355"/>
    </location>
</feature>
<accession>A0A2G4YPV7</accession>
<dbReference type="RefSeq" id="WP_099473234.1">
    <property type="nucleotide sequence ID" value="NZ_CP041025.1"/>
</dbReference>
<dbReference type="Pfam" id="PF00155">
    <property type="entry name" value="Aminotran_1_2"/>
    <property type="match status" value="1"/>
</dbReference>
<comment type="similarity">
    <text evidence="3 9">Belongs to the class-II pyridoxal-phosphate-dependent aminotransferase family. Histidinol-phosphate aminotransferase subfamily.</text>
</comment>
<sequence>MTGPEPRPWIKQLDVYVGGKSKTDGTVKCVKLSSNESALGTSPKALDAYHAEAKNLHRYPDASYHDLRAALAAKYDIEAEQILCGIGSDEVLKLACRAYLAPGDEVIYPRHSFMMYPIAAASYGGVPIEVDDVDYTANVDNMLAAVTDRTRIVFLANPNNPTGTVLSSGEVERLWRGLPDHVLLVIDGAYAEFIENEDYQDGIALVKKSKNVLMTRTFSKLYGLAALRLGWGYSCPEVAQILDSIRDPFNVPSATQVAGVAAIQDSEFETRARKYNSTWRAYLRAELIALGLDPVPSAANFILIRFPDTARKSAEAANDFLLSHGYILRWLPGQGLQDCLRLTVGTEEENKAVIQLLRDFMEQDT</sequence>
<dbReference type="EMBL" id="PDEM01000024">
    <property type="protein sequence ID" value="PHZ84363.1"/>
    <property type="molecule type" value="Genomic_DNA"/>
</dbReference>
<organism evidence="11 12">
    <name type="scientific">Paremcibacter congregatus</name>
    <dbReference type="NCBI Taxonomy" id="2043170"/>
    <lineage>
        <taxon>Bacteria</taxon>
        <taxon>Pseudomonadati</taxon>
        <taxon>Pseudomonadota</taxon>
        <taxon>Alphaproteobacteria</taxon>
        <taxon>Emcibacterales</taxon>
        <taxon>Emcibacteraceae</taxon>
        <taxon>Paremcibacter</taxon>
    </lineage>
</organism>
<protein>
    <recommendedName>
        <fullName evidence="9">Histidinol-phosphate aminotransferase</fullName>
        <ecNumber evidence="9">2.6.1.9</ecNumber>
    </recommendedName>
    <alternativeName>
        <fullName evidence="9">Imidazole acetol-phosphate transaminase</fullName>
    </alternativeName>
</protein>
<evidence type="ECO:0000256" key="5">
    <source>
        <dbReference type="ARBA" id="ARBA00022576"/>
    </source>
</evidence>
<dbReference type="InterPro" id="IPR050106">
    <property type="entry name" value="HistidinolP_aminotransfase"/>
</dbReference>
<dbReference type="SUPFAM" id="SSF53383">
    <property type="entry name" value="PLP-dependent transferases"/>
    <property type="match status" value="1"/>
</dbReference>
<keyword evidence="12" id="KW-1185">Reference proteome</keyword>
<evidence type="ECO:0000256" key="6">
    <source>
        <dbReference type="ARBA" id="ARBA00022679"/>
    </source>
</evidence>
<dbReference type="Proteomes" id="UP000229730">
    <property type="component" value="Unassembled WGS sequence"/>
</dbReference>
<dbReference type="InParanoid" id="A0A2G4YPV7"/>
<dbReference type="InterPro" id="IPR015421">
    <property type="entry name" value="PyrdxlP-dep_Trfase_major"/>
</dbReference>
<dbReference type="EC" id="2.6.1.9" evidence="9"/>
<comment type="pathway">
    <text evidence="2 9">Amino-acid biosynthesis; L-histidine biosynthesis; L-histidine from 5-phospho-alpha-D-ribose 1-diphosphate: step 7/9.</text>
</comment>
<keyword evidence="7 9" id="KW-0663">Pyridoxal phosphate</keyword>
<dbReference type="InterPro" id="IPR015422">
    <property type="entry name" value="PyrdxlP-dep_Trfase_small"/>
</dbReference>
<evidence type="ECO:0000313" key="12">
    <source>
        <dbReference type="Proteomes" id="UP000229730"/>
    </source>
</evidence>
<feature type="modified residue" description="N6-(pyridoxal phosphate)lysine" evidence="9">
    <location>
        <position position="220"/>
    </location>
</feature>
<dbReference type="InterPro" id="IPR004839">
    <property type="entry name" value="Aminotransferase_I/II_large"/>
</dbReference>
<dbReference type="GO" id="GO:0004400">
    <property type="term" value="F:histidinol-phosphate transaminase activity"/>
    <property type="evidence" value="ECO:0007669"/>
    <property type="project" value="UniProtKB-UniRule"/>
</dbReference>
<gene>
    <name evidence="9" type="primary">hisC</name>
    <name evidence="11" type="ORF">CRD36_11135</name>
</gene>
<dbReference type="FunCoup" id="A0A2G4YPV7">
    <property type="interactions" value="508"/>
</dbReference>
<evidence type="ECO:0000256" key="4">
    <source>
        <dbReference type="ARBA" id="ARBA00011738"/>
    </source>
</evidence>
<evidence type="ECO:0000256" key="9">
    <source>
        <dbReference type="HAMAP-Rule" id="MF_01023"/>
    </source>
</evidence>
<keyword evidence="9" id="KW-0368">Histidine biosynthesis</keyword>
<evidence type="ECO:0000313" key="11">
    <source>
        <dbReference type="EMBL" id="PHZ84363.1"/>
    </source>
</evidence>
<comment type="catalytic activity">
    <reaction evidence="8 9">
        <text>L-histidinol phosphate + 2-oxoglutarate = 3-(imidazol-4-yl)-2-oxopropyl phosphate + L-glutamate</text>
        <dbReference type="Rhea" id="RHEA:23744"/>
        <dbReference type="ChEBI" id="CHEBI:16810"/>
        <dbReference type="ChEBI" id="CHEBI:29985"/>
        <dbReference type="ChEBI" id="CHEBI:57766"/>
        <dbReference type="ChEBI" id="CHEBI:57980"/>
        <dbReference type="EC" id="2.6.1.9"/>
    </reaction>
</comment>